<feature type="non-terminal residue" evidence="2">
    <location>
        <position position="1"/>
    </location>
</feature>
<gene>
    <name evidence="2" type="ORF">Tco_1132505</name>
</gene>
<name>A0ABQ5JG70_9ASTR</name>
<keyword evidence="3" id="KW-1185">Reference proteome</keyword>
<protein>
    <submittedName>
        <fullName evidence="2">Uncharacterized protein</fullName>
    </submittedName>
</protein>
<keyword evidence="1" id="KW-0175">Coiled coil</keyword>
<proteinExistence type="predicted"/>
<feature type="coiled-coil region" evidence="1">
    <location>
        <begin position="18"/>
        <end position="45"/>
    </location>
</feature>
<evidence type="ECO:0000313" key="2">
    <source>
        <dbReference type="EMBL" id="GJU10109.1"/>
    </source>
</evidence>
<sequence>ENARTHVYEVGRLQQKTNIQHQDELRDVNRANKEVESEKAAILQELNTFRLIIPFLQRDFHAF</sequence>
<accession>A0ABQ5JG70</accession>
<dbReference type="EMBL" id="BQNB010021792">
    <property type="protein sequence ID" value="GJU10109.1"/>
    <property type="molecule type" value="Genomic_DNA"/>
</dbReference>
<reference evidence="2" key="2">
    <citation type="submission" date="2022-01" db="EMBL/GenBank/DDBJ databases">
        <authorList>
            <person name="Yamashiro T."/>
            <person name="Shiraishi A."/>
            <person name="Satake H."/>
            <person name="Nakayama K."/>
        </authorList>
    </citation>
    <scope>NUCLEOTIDE SEQUENCE</scope>
</reference>
<comment type="caution">
    <text evidence="2">The sequence shown here is derived from an EMBL/GenBank/DDBJ whole genome shotgun (WGS) entry which is preliminary data.</text>
</comment>
<evidence type="ECO:0000256" key="1">
    <source>
        <dbReference type="SAM" id="Coils"/>
    </source>
</evidence>
<dbReference type="Proteomes" id="UP001151760">
    <property type="component" value="Unassembled WGS sequence"/>
</dbReference>
<reference evidence="2" key="1">
    <citation type="journal article" date="2022" name="Int. J. Mol. Sci.">
        <title>Draft Genome of Tanacetum Coccineum: Genomic Comparison of Closely Related Tanacetum-Family Plants.</title>
        <authorList>
            <person name="Yamashiro T."/>
            <person name="Shiraishi A."/>
            <person name="Nakayama K."/>
            <person name="Satake H."/>
        </authorList>
    </citation>
    <scope>NUCLEOTIDE SEQUENCE</scope>
</reference>
<evidence type="ECO:0000313" key="3">
    <source>
        <dbReference type="Proteomes" id="UP001151760"/>
    </source>
</evidence>
<organism evidence="2 3">
    <name type="scientific">Tanacetum coccineum</name>
    <dbReference type="NCBI Taxonomy" id="301880"/>
    <lineage>
        <taxon>Eukaryota</taxon>
        <taxon>Viridiplantae</taxon>
        <taxon>Streptophyta</taxon>
        <taxon>Embryophyta</taxon>
        <taxon>Tracheophyta</taxon>
        <taxon>Spermatophyta</taxon>
        <taxon>Magnoliopsida</taxon>
        <taxon>eudicotyledons</taxon>
        <taxon>Gunneridae</taxon>
        <taxon>Pentapetalae</taxon>
        <taxon>asterids</taxon>
        <taxon>campanulids</taxon>
        <taxon>Asterales</taxon>
        <taxon>Asteraceae</taxon>
        <taxon>Asteroideae</taxon>
        <taxon>Anthemideae</taxon>
        <taxon>Anthemidinae</taxon>
        <taxon>Tanacetum</taxon>
    </lineage>
</organism>